<name>A0ABT1WJK5_9BURK</name>
<dbReference type="CDD" id="cd01145">
    <property type="entry name" value="TroA_c"/>
    <property type="match status" value="1"/>
</dbReference>
<feature type="signal peptide" evidence="1">
    <location>
        <begin position="1"/>
        <end position="27"/>
    </location>
</feature>
<protein>
    <submittedName>
        <fullName evidence="2">Zinc ABC transporter substrate-binding protein</fullName>
    </submittedName>
</protein>
<dbReference type="InterPro" id="IPR050492">
    <property type="entry name" value="Bact_metal-bind_prot9"/>
</dbReference>
<proteinExistence type="predicted"/>
<evidence type="ECO:0000256" key="1">
    <source>
        <dbReference type="SAM" id="SignalP"/>
    </source>
</evidence>
<dbReference type="InterPro" id="IPR006127">
    <property type="entry name" value="ZnuA-like"/>
</dbReference>
<dbReference type="RefSeq" id="WP_256765506.1">
    <property type="nucleotide sequence ID" value="NZ_JANIGO010000006.1"/>
</dbReference>
<keyword evidence="1" id="KW-0732">Signal</keyword>
<sequence>MLKKVILNGAHAVSLAMLLTLSGHAQAALNVFACEPEWAALTQELGGDKVAVFTATTALQDVHHIEAKPSLVAKLRSAQLVVCTGAQLEIGWLPVVLRQSGNTGVQPGKPGYFEAASAVTMLEVPSRLSRAEGDVHPGGNPHIQTDPRNIARVADALAKRLAEVDAGNAGFYQQRQQDFAKRWQAAMARWQAQAAPLKGTQIVVQHKGFPYLEDWLGLKAVTALEPKPGVEPSGAYLSEVLGVLKSQPAQMVIRAAYSSDRPSNWLAEHAGIPAVELPFTVGGTPAAKDLFGLFDDTVNRLLAAQATAQKTKRSGA</sequence>
<comment type="caution">
    <text evidence="2">The sequence shown here is derived from an EMBL/GenBank/DDBJ whole genome shotgun (WGS) entry which is preliminary data.</text>
</comment>
<dbReference type="EMBL" id="JANIGO010000006">
    <property type="protein sequence ID" value="MCQ8897700.1"/>
    <property type="molecule type" value="Genomic_DNA"/>
</dbReference>
<dbReference type="SUPFAM" id="SSF53807">
    <property type="entry name" value="Helical backbone' metal receptor"/>
    <property type="match status" value="1"/>
</dbReference>
<organism evidence="2 3">
    <name type="scientific">Limnobacter humi</name>
    <dbReference type="NCBI Taxonomy" id="1778671"/>
    <lineage>
        <taxon>Bacteria</taxon>
        <taxon>Pseudomonadati</taxon>
        <taxon>Pseudomonadota</taxon>
        <taxon>Betaproteobacteria</taxon>
        <taxon>Burkholderiales</taxon>
        <taxon>Burkholderiaceae</taxon>
        <taxon>Limnobacter</taxon>
    </lineage>
</organism>
<evidence type="ECO:0000313" key="3">
    <source>
        <dbReference type="Proteomes" id="UP001204142"/>
    </source>
</evidence>
<evidence type="ECO:0000313" key="2">
    <source>
        <dbReference type="EMBL" id="MCQ8897700.1"/>
    </source>
</evidence>
<reference evidence="2 3" key="1">
    <citation type="submission" date="2022-07" db="EMBL/GenBank/DDBJ databases">
        <authorList>
            <person name="Xamxidin M."/>
            <person name="Wu M."/>
        </authorList>
    </citation>
    <scope>NUCLEOTIDE SEQUENCE [LARGE SCALE GENOMIC DNA]</scope>
    <source>
        <strain evidence="2 3">NBRC 111650</strain>
    </source>
</reference>
<feature type="chain" id="PRO_5047371786" evidence="1">
    <location>
        <begin position="28"/>
        <end position="316"/>
    </location>
</feature>
<keyword evidence="3" id="KW-1185">Reference proteome</keyword>
<gene>
    <name evidence="2" type="ORF">NQT62_14760</name>
</gene>
<dbReference type="Proteomes" id="UP001204142">
    <property type="component" value="Unassembled WGS sequence"/>
</dbReference>
<dbReference type="PANTHER" id="PTHR42953:SF2">
    <property type="entry name" value="ADHESION PROTEIN"/>
    <property type="match status" value="1"/>
</dbReference>
<dbReference type="PANTHER" id="PTHR42953">
    <property type="entry name" value="HIGH-AFFINITY ZINC UPTAKE SYSTEM PROTEIN ZNUA-RELATED"/>
    <property type="match status" value="1"/>
</dbReference>
<dbReference type="Gene3D" id="3.40.50.1980">
    <property type="entry name" value="Nitrogenase molybdenum iron protein domain"/>
    <property type="match status" value="2"/>
</dbReference>
<dbReference type="Pfam" id="PF01297">
    <property type="entry name" value="ZnuA"/>
    <property type="match status" value="1"/>
</dbReference>
<accession>A0ABT1WJK5</accession>